<dbReference type="GO" id="GO:0016114">
    <property type="term" value="P:terpenoid biosynthetic process"/>
    <property type="evidence" value="ECO:0007669"/>
    <property type="project" value="UniProtKB-ARBA"/>
</dbReference>
<evidence type="ECO:0000313" key="2">
    <source>
        <dbReference type="Proteomes" id="UP000319619"/>
    </source>
</evidence>
<name>A0A532UPV2_UNCL8</name>
<evidence type="ECO:0000313" key="1">
    <source>
        <dbReference type="EMBL" id="TKJ36943.1"/>
    </source>
</evidence>
<gene>
    <name evidence="1" type="primary">hpnC</name>
    <name evidence="1" type="ORF">CEE37_14615</name>
</gene>
<dbReference type="CDD" id="cd00683">
    <property type="entry name" value="Trans_IPPS_HH"/>
    <property type="match status" value="1"/>
</dbReference>
<dbReference type="NCBIfam" id="TIGR03464">
    <property type="entry name" value="HpnC"/>
    <property type="match status" value="1"/>
</dbReference>
<dbReference type="Proteomes" id="UP000319619">
    <property type="component" value="Unassembled WGS sequence"/>
</dbReference>
<dbReference type="SUPFAM" id="SSF48576">
    <property type="entry name" value="Terpenoid synthases"/>
    <property type="match status" value="1"/>
</dbReference>
<dbReference type="PANTHER" id="PTHR31480">
    <property type="entry name" value="BIFUNCTIONAL LYCOPENE CYCLASE/PHYTOENE SYNTHASE"/>
    <property type="match status" value="1"/>
</dbReference>
<dbReference type="EMBL" id="NJBN01000014">
    <property type="protein sequence ID" value="TKJ36943.1"/>
    <property type="molecule type" value="Genomic_DNA"/>
</dbReference>
<dbReference type="InterPro" id="IPR008949">
    <property type="entry name" value="Isoprenoid_synthase_dom_sf"/>
</dbReference>
<accession>A0A532UPV2</accession>
<dbReference type="SFLD" id="SFLDG01018">
    <property type="entry name" value="Squalene/Phytoene_Synthase_Lik"/>
    <property type="match status" value="1"/>
</dbReference>
<dbReference type="InterPro" id="IPR002060">
    <property type="entry name" value="Squ/phyt_synthse"/>
</dbReference>
<dbReference type="SFLD" id="SFLDG01212">
    <property type="entry name" value="Phytoene_synthase_like"/>
    <property type="match status" value="1"/>
</dbReference>
<dbReference type="Pfam" id="PF00494">
    <property type="entry name" value="SQS_PSY"/>
    <property type="match status" value="1"/>
</dbReference>
<dbReference type="InterPro" id="IPR033904">
    <property type="entry name" value="Trans_IPPS_HH"/>
</dbReference>
<organism evidence="1 2">
    <name type="scientific">candidate division LCP-89 bacterium B3_LCP</name>
    <dbReference type="NCBI Taxonomy" id="2012998"/>
    <lineage>
        <taxon>Bacteria</taxon>
        <taxon>Pseudomonadati</taxon>
        <taxon>Bacteria division LCP-89</taxon>
    </lineage>
</organism>
<reference evidence="1 2" key="1">
    <citation type="submission" date="2017-06" db="EMBL/GenBank/DDBJ databases">
        <title>Novel microbial phyla capable of carbon fixation and sulfur reduction in deep-sea sediments.</title>
        <authorList>
            <person name="Huang J."/>
            <person name="Baker B."/>
            <person name="Wang Y."/>
        </authorList>
    </citation>
    <scope>NUCLEOTIDE SEQUENCE [LARGE SCALE GENOMIC DNA]</scope>
    <source>
        <strain evidence="1">B3_LCP</strain>
    </source>
</reference>
<dbReference type="GO" id="GO:0051996">
    <property type="term" value="F:squalene synthase [NAD(P)H] activity"/>
    <property type="evidence" value="ECO:0007669"/>
    <property type="project" value="InterPro"/>
</dbReference>
<comment type="caution">
    <text evidence="1">The sequence shown here is derived from an EMBL/GenBank/DDBJ whole genome shotgun (WGS) entry which is preliminary data.</text>
</comment>
<dbReference type="Gene3D" id="1.10.600.10">
    <property type="entry name" value="Farnesyl Diphosphate Synthase"/>
    <property type="match status" value="1"/>
</dbReference>
<proteinExistence type="predicted"/>
<sequence>MGFVKFKIRRAQLHCIRTALKHYENFFVLGPLTPPRLVPHIASLYAYARYADDLADESDDPKNALHELDVWQQDLKDGLQGDPHHPIILALCNSVQKYQLPDKLLYDLLIAFKQDLSVTRFETFDLVRDYTRRSADPVGRLMLKIYGADDPELSELSDNICTGLQLANFCQDIGEDALRDRIYIPLDECRRFGVDIVDILDRKSSPKLEGLLRFQIVRAYRFLLAGLPLAERLKGRLKISVRLFTLGGLQILEILERDPLAALYRRMKLSPKQKMKAVLTSLRPLSRTYSADSVKPQPVSTQKQ</sequence>
<protein>
    <submittedName>
        <fullName evidence="1">Squalene synthase HpnC</fullName>
    </submittedName>
</protein>
<dbReference type="GO" id="GO:0004311">
    <property type="term" value="F:geranylgeranyl diphosphate synthase activity"/>
    <property type="evidence" value="ECO:0007669"/>
    <property type="project" value="InterPro"/>
</dbReference>
<dbReference type="InterPro" id="IPR044843">
    <property type="entry name" value="Trans_IPPS_bact-type"/>
</dbReference>
<dbReference type="AlphaFoldDB" id="A0A532UPV2"/>
<dbReference type="SFLD" id="SFLDS00005">
    <property type="entry name" value="Isoprenoid_Synthase_Type_I"/>
    <property type="match status" value="1"/>
</dbReference>
<dbReference type="InterPro" id="IPR017827">
    <property type="entry name" value="HSQ_synthase_HpnC"/>
</dbReference>